<dbReference type="Gene3D" id="1.10.700.10">
    <property type="entry name" value="Dioxygenase LigAB, LigA subunit"/>
    <property type="match status" value="1"/>
</dbReference>
<comment type="caution">
    <text evidence="3">The sequence shown here is derived from an EMBL/GenBank/DDBJ whole genome shotgun (WGS) entry which is preliminary data.</text>
</comment>
<dbReference type="GO" id="GO:0051213">
    <property type="term" value="F:dioxygenase activity"/>
    <property type="evidence" value="ECO:0007669"/>
    <property type="project" value="UniProtKB-KW"/>
</dbReference>
<keyword evidence="4" id="KW-1185">Reference proteome</keyword>
<keyword evidence="1" id="KW-1133">Transmembrane helix</keyword>
<keyword evidence="1" id="KW-0812">Transmembrane</keyword>
<reference evidence="3 4" key="1">
    <citation type="submission" date="2018-04" db="EMBL/GenBank/DDBJ databases">
        <title>Genomic Encyclopedia of Type Strains, Phase IV (KMG-IV): sequencing the most valuable type-strain genomes for metagenomic binning, comparative biology and taxonomic classification.</title>
        <authorList>
            <person name="Goeker M."/>
        </authorList>
    </citation>
    <scope>NUCLEOTIDE SEQUENCE [LARGE SCALE GENOMIC DNA]</scope>
    <source>
        <strain evidence="3 4">DSM 10065</strain>
    </source>
</reference>
<keyword evidence="3" id="KW-0560">Oxidoreductase</keyword>
<keyword evidence="3" id="KW-0223">Dioxygenase</keyword>
<dbReference type="SUPFAM" id="SSF48076">
    <property type="entry name" value="LigA subunit of an aromatic-ring-opening dioxygenase LigAB"/>
    <property type="match status" value="1"/>
</dbReference>
<keyword evidence="1" id="KW-0472">Membrane</keyword>
<dbReference type="RefSeq" id="WP_116518282.1">
    <property type="nucleotide sequence ID" value="NZ_JACCEX010000002.1"/>
</dbReference>
<evidence type="ECO:0000259" key="2">
    <source>
        <dbReference type="Pfam" id="PF07746"/>
    </source>
</evidence>
<feature type="domain" description="Extradiol ring-cleavage dioxygenase LigAB LigA subunit" evidence="2">
    <location>
        <begin position="8"/>
        <end position="79"/>
    </location>
</feature>
<accession>A0A2U1CMR1</accession>
<evidence type="ECO:0000256" key="1">
    <source>
        <dbReference type="SAM" id="Phobius"/>
    </source>
</evidence>
<proteinExistence type="predicted"/>
<protein>
    <submittedName>
        <fullName evidence="3">Aromatic-ring opening dioxygenase LigAB LigA subunit</fullName>
    </submittedName>
</protein>
<organism evidence="3 4">
    <name type="scientific">Pusillimonas noertemannii</name>
    <dbReference type="NCBI Taxonomy" id="305977"/>
    <lineage>
        <taxon>Bacteria</taxon>
        <taxon>Pseudomonadati</taxon>
        <taxon>Pseudomonadota</taxon>
        <taxon>Betaproteobacteria</taxon>
        <taxon>Burkholderiales</taxon>
        <taxon>Alcaligenaceae</taxon>
        <taxon>Pusillimonas</taxon>
    </lineage>
</organism>
<dbReference type="InterPro" id="IPR036622">
    <property type="entry name" value="LigA_sf"/>
</dbReference>
<dbReference type="AlphaFoldDB" id="A0A2U1CMR1"/>
<dbReference type="Pfam" id="PF07746">
    <property type="entry name" value="LigA"/>
    <property type="match status" value="1"/>
</dbReference>
<sequence>MRETDVTQFLIDITRGQLKQAYAEDSQQVIAASPLSEAMRAAVREQDIAALWLAGVSPMALLYFARLCGWSMERYYACIGEAELTKADQAGSVSEARREPLQKRR</sequence>
<dbReference type="Proteomes" id="UP000246145">
    <property type="component" value="Unassembled WGS sequence"/>
</dbReference>
<dbReference type="InterPro" id="IPR011986">
    <property type="entry name" value="Xdiol_dOase_LigA"/>
</dbReference>
<feature type="transmembrane region" description="Helical" evidence="1">
    <location>
        <begin position="48"/>
        <end position="65"/>
    </location>
</feature>
<evidence type="ECO:0000313" key="4">
    <source>
        <dbReference type="Proteomes" id="UP000246145"/>
    </source>
</evidence>
<dbReference type="EMBL" id="QEKO01000002">
    <property type="protein sequence ID" value="PVY62306.1"/>
    <property type="molecule type" value="Genomic_DNA"/>
</dbReference>
<dbReference type="OrthoDB" id="8452276at2"/>
<evidence type="ECO:0000313" key="3">
    <source>
        <dbReference type="EMBL" id="PVY62306.1"/>
    </source>
</evidence>
<gene>
    <name evidence="3" type="ORF">C7440_1799</name>
</gene>
<name>A0A2U1CMR1_9BURK</name>